<proteinExistence type="predicted"/>
<feature type="transmembrane region" description="Helical" evidence="1">
    <location>
        <begin position="14"/>
        <end position="35"/>
    </location>
</feature>
<keyword evidence="1" id="KW-0812">Transmembrane</keyword>
<keyword evidence="1" id="KW-0472">Membrane</keyword>
<organism evidence="2 3">
    <name type="scientific">Diploptera punctata</name>
    <name type="common">Pacific beetle cockroach</name>
    <dbReference type="NCBI Taxonomy" id="6984"/>
    <lineage>
        <taxon>Eukaryota</taxon>
        <taxon>Metazoa</taxon>
        <taxon>Ecdysozoa</taxon>
        <taxon>Arthropoda</taxon>
        <taxon>Hexapoda</taxon>
        <taxon>Insecta</taxon>
        <taxon>Pterygota</taxon>
        <taxon>Neoptera</taxon>
        <taxon>Polyneoptera</taxon>
        <taxon>Dictyoptera</taxon>
        <taxon>Blattodea</taxon>
        <taxon>Blaberoidea</taxon>
        <taxon>Blaberidae</taxon>
        <taxon>Diplopterinae</taxon>
        <taxon>Diploptera</taxon>
    </lineage>
</organism>
<name>A0AAD8AME6_DIPPU</name>
<protein>
    <submittedName>
        <fullName evidence="2">Uncharacterized protein</fullName>
    </submittedName>
</protein>
<sequence length="87" mass="9594">GRRFGNGETAVSELISTISSLWSTGVMSFLGGFLLSSMSGRPEATDDGDKLRSCSLEEKGYETCLSRWTLSYILQRANFDLDAIDFQ</sequence>
<keyword evidence="3" id="KW-1185">Reference proteome</keyword>
<evidence type="ECO:0000256" key="1">
    <source>
        <dbReference type="SAM" id="Phobius"/>
    </source>
</evidence>
<dbReference type="AlphaFoldDB" id="A0AAD8AME6"/>
<evidence type="ECO:0000313" key="3">
    <source>
        <dbReference type="Proteomes" id="UP001233999"/>
    </source>
</evidence>
<accession>A0AAD8AME6</accession>
<dbReference type="EMBL" id="JASPKZ010000003">
    <property type="protein sequence ID" value="KAJ9601773.1"/>
    <property type="molecule type" value="Genomic_DNA"/>
</dbReference>
<dbReference type="Proteomes" id="UP001233999">
    <property type="component" value="Unassembled WGS sequence"/>
</dbReference>
<reference evidence="2" key="1">
    <citation type="journal article" date="2023" name="IScience">
        <title>Live-bearing cockroach genome reveals convergent evolutionary mechanisms linked to viviparity in insects and beyond.</title>
        <authorList>
            <person name="Fouks B."/>
            <person name="Harrison M.C."/>
            <person name="Mikhailova A.A."/>
            <person name="Marchal E."/>
            <person name="English S."/>
            <person name="Carruthers M."/>
            <person name="Jennings E.C."/>
            <person name="Chiamaka E.L."/>
            <person name="Frigard R.A."/>
            <person name="Pippel M."/>
            <person name="Attardo G.M."/>
            <person name="Benoit J.B."/>
            <person name="Bornberg-Bauer E."/>
            <person name="Tobe S.S."/>
        </authorList>
    </citation>
    <scope>NUCLEOTIDE SEQUENCE</scope>
    <source>
        <strain evidence="2">Stay&amp;Tobe</strain>
    </source>
</reference>
<feature type="non-terminal residue" evidence="2">
    <location>
        <position position="1"/>
    </location>
</feature>
<evidence type="ECO:0000313" key="2">
    <source>
        <dbReference type="EMBL" id="KAJ9601773.1"/>
    </source>
</evidence>
<gene>
    <name evidence="2" type="ORF">L9F63_000065</name>
</gene>
<keyword evidence="1" id="KW-1133">Transmembrane helix</keyword>
<feature type="non-terminal residue" evidence="2">
    <location>
        <position position="87"/>
    </location>
</feature>
<comment type="caution">
    <text evidence="2">The sequence shown here is derived from an EMBL/GenBank/DDBJ whole genome shotgun (WGS) entry which is preliminary data.</text>
</comment>
<reference evidence="2" key="2">
    <citation type="submission" date="2023-05" db="EMBL/GenBank/DDBJ databases">
        <authorList>
            <person name="Fouks B."/>
        </authorList>
    </citation>
    <scope>NUCLEOTIDE SEQUENCE</scope>
    <source>
        <strain evidence="2">Stay&amp;Tobe</strain>
        <tissue evidence="2">Testes</tissue>
    </source>
</reference>